<sequence length="818" mass="91242">MLYMRKWLRITIIVFSGLIGLLLLLWLALAFYIHTHKAYILKQISDQVNDRLHGGELTIGELEPALVQSFPDVSVALKDVSVKDSLWVQHKHELVKVSRLFVQVNTLALLRKQLDIKQISLQKGTIYLYTDSTGYTNASVLKKKNEQVKNTKGSSTNADITRLNLEHVRLVMDNQLKGKSFDFDVSRLRGSLLTNDSGWTARVDMDLKVNSFAFNTGRGSFLKDKDLSTDLELHYNTRKKVLDIPQQILRIDNKQDLSVGANFSFADDKAFTIHIIAENASLAHVSTMLTPNIKERLDSIQMEKPLDAECVIKGGLADKGTPLLKVIWQTKDNNITTKGLELTECSFGGSYSNDWVPGKGHGDDNSIISLYNLNTRCFSIPVTADTVHISNLQHPALTGYFRADFQLTDLNADGVFNFTGGTAKANLFYKGGITAGDTIKPFLKGTVEVLHGVLAYIPRNLQFTDCNAKLDFTGQDLYMENISVQTAKSKLFMEGSVLNITNLFFSAPEKLQLAWKVHSPILDLNEFRGFLAQRGKVVQSKAAARKKMTRITNQLDVMLNSCNVNLNVALDKLIYQRFTAQQVRADISLTQTDIRLNQIALSHAGGTIQLSGNVLQNGNNNRFKVNTDINNVHVDQLFYAFNDFGMQTLNSKNLRGILSAKANISGNIFDNGKVAPKSLYGTMGFELRQGALVHVSQLEDIGNIAFRKRDMGNITFENVKNNLTIQGDKVLVPPMQINSSVLYMDVSGVYGMTSGTDLYIDVPLRNPKKDVDIEDKEMKKKRRTRGIVLHLHATDDGNGKVKIKLGSKKKDEGKDVTN</sequence>
<comment type="caution">
    <text evidence="3">The sequence shown here is derived from an EMBL/GenBank/DDBJ whole genome shotgun (WGS) entry which is preliminary data.</text>
</comment>
<accession>A0A3E1NZV6</accession>
<feature type="compositionally biased region" description="Basic and acidic residues" evidence="1">
    <location>
        <begin position="808"/>
        <end position="818"/>
    </location>
</feature>
<dbReference type="GO" id="GO:0005886">
    <property type="term" value="C:plasma membrane"/>
    <property type="evidence" value="ECO:0007669"/>
    <property type="project" value="TreeGrafter"/>
</dbReference>
<dbReference type="InterPro" id="IPR052894">
    <property type="entry name" value="AsmA-related"/>
</dbReference>
<reference evidence="3 4" key="1">
    <citation type="submission" date="2018-08" db="EMBL/GenBank/DDBJ databases">
        <title>Chitinophaga sp. K20C18050901, a novel bacterium isolated from forest soil.</title>
        <authorList>
            <person name="Wang C."/>
        </authorList>
    </citation>
    <scope>NUCLEOTIDE SEQUENCE [LARGE SCALE GENOMIC DNA]</scope>
    <source>
        <strain evidence="3 4">K20C18050901</strain>
    </source>
</reference>
<protein>
    <submittedName>
        <fullName evidence="3">AsmA family protein</fullName>
    </submittedName>
</protein>
<dbReference type="Pfam" id="PF05170">
    <property type="entry name" value="AsmA"/>
    <property type="match status" value="1"/>
</dbReference>
<organism evidence="3 4">
    <name type="scientific">Chitinophaga silvisoli</name>
    <dbReference type="NCBI Taxonomy" id="2291814"/>
    <lineage>
        <taxon>Bacteria</taxon>
        <taxon>Pseudomonadati</taxon>
        <taxon>Bacteroidota</taxon>
        <taxon>Chitinophagia</taxon>
        <taxon>Chitinophagales</taxon>
        <taxon>Chitinophagaceae</taxon>
        <taxon>Chitinophaga</taxon>
    </lineage>
</organism>
<feature type="domain" description="AsmA" evidence="2">
    <location>
        <begin position="4"/>
        <end position="173"/>
    </location>
</feature>
<dbReference type="EMBL" id="QTJV01000007">
    <property type="protein sequence ID" value="RFM33394.1"/>
    <property type="molecule type" value="Genomic_DNA"/>
</dbReference>
<evidence type="ECO:0000256" key="1">
    <source>
        <dbReference type="SAM" id="MobiDB-lite"/>
    </source>
</evidence>
<feature type="region of interest" description="Disordered" evidence="1">
    <location>
        <begin position="799"/>
        <end position="818"/>
    </location>
</feature>
<dbReference type="PANTHER" id="PTHR30441">
    <property type="entry name" value="DUF748 DOMAIN-CONTAINING PROTEIN"/>
    <property type="match status" value="1"/>
</dbReference>
<name>A0A3E1NZV6_9BACT</name>
<proteinExistence type="predicted"/>
<dbReference type="PANTHER" id="PTHR30441:SF8">
    <property type="entry name" value="DUF748 DOMAIN-CONTAINING PROTEIN"/>
    <property type="match status" value="1"/>
</dbReference>
<dbReference type="InterPro" id="IPR007844">
    <property type="entry name" value="AsmA"/>
</dbReference>
<evidence type="ECO:0000313" key="4">
    <source>
        <dbReference type="Proteomes" id="UP000261174"/>
    </source>
</evidence>
<keyword evidence="4" id="KW-1185">Reference proteome</keyword>
<evidence type="ECO:0000313" key="3">
    <source>
        <dbReference type="EMBL" id="RFM33394.1"/>
    </source>
</evidence>
<dbReference type="AlphaFoldDB" id="A0A3E1NZV6"/>
<dbReference type="GO" id="GO:0090313">
    <property type="term" value="P:regulation of protein targeting to membrane"/>
    <property type="evidence" value="ECO:0007669"/>
    <property type="project" value="TreeGrafter"/>
</dbReference>
<dbReference type="Proteomes" id="UP000261174">
    <property type="component" value="Unassembled WGS sequence"/>
</dbReference>
<evidence type="ECO:0000259" key="2">
    <source>
        <dbReference type="Pfam" id="PF05170"/>
    </source>
</evidence>
<gene>
    <name evidence="3" type="ORF">DXN04_20445</name>
</gene>